<keyword evidence="2" id="KW-1185">Reference proteome</keyword>
<evidence type="ECO:0000313" key="1">
    <source>
        <dbReference type="EMBL" id="MXO98986.1"/>
    </source>
</evidence>
<name>A0A6I4TSR4_9SPHN</name>
<dbReference type="RefSeq" id="WP_161390571.1">
    <property type="nucleotide sequence ID" value="NZ_JBHSCP010000001.1"/>
</dbReference>
<gene>
    <name evidence="1" type="ORF">GRI97_08290</name>
</gene>
<evidence type="ECO:0000313" key="2">
    <source>
        <dbReference type="Proteomes" id="UP000469430"/>
    </source>
</evidence>
<sequence>MTEPVEHKCGNCGLFEPNVSDLQGQVCCADIALDLPDSWNNRTVMNAYQTRDCPIWRPVEAPSDFRAAFRAVMEASAMETLAHRFPANTCPNSRHAARIAATMLEEPLRGLLTSAGQDPEHMAESIDGTFQSLWQAREDARRAGQ</sequence>
<dbReference type="Proteomes" id="UP000469430">
    <property type="component" value="Unassembled WGS sequence"/>
</dbReference>
<organism evidence="1 2">
    <name type="scientific">Croceibacterium xixiisoli</name>
    <dbReference type="NCBI Taxonomy" id="1476466"/>
    <lineage>
        <taxon>Bacteria</taxon>
        <taxon>Pseudomonadati</taxon>
        <taxon>Pseudomonadota</taxon>
        <taxon>Alphaproteobacteria</taxon>
        <taxon>Sphingomonadales</taxon>
        <taxon>Erythrobacteraceae</taxon>
        <taxon>Croceibacterium</taxon>
    </lineage>
</organism>
<comment type="caution">
    <text evidence="1">The sequence shown here is derived from an EMBL/GenBank/DDBJ whole genome shotgun (WGS) entry which is preliminary data.</text>
</comment>
<accession>A0A6I4TSR4</accession>
<protein>
    <submittedName>
        <fullName evidence="1">Uncharacterized protein</fullName>
    </submittedName>
</protein>
<proteinExistence type="predicted"/>
<dbReference type="EMBL" id="WTYJ01000001">
    <property type="protein sequence ID" value="MXO98986.1"/>
    <property type="molecule type" value="Genomic_DNA"/>
</dbReference>
<dbReference type="AlphaFoldDB" id="A0A6I4TSR4"/>
<reference evidence="1 2" key="1">
    <citation type="submission" date="2019-12" db="EMBL/GenBank/DDBJ databases">
        <title>Genomic-based taxomic classification of the family Erythrobacteraceae.</title>
        <authorList>
            <person name="Xu L."/>
        </authorList>
    </citation>
    <scope>NUCLEOTIDE SEQUENCE [LARGE SCALE GENOMIC DNA]</scope>
    <source>
        <strain evidence="1 2">S36</strain>
    </source>
</reference>